<reference evidence="4" key="1">
    <citation type="submission" date="2016-10" db="EMBL/GenBank/DDBJ databases">
        <authorList>
            <person name="Varghese N."/>
            <person name="Submissions S."/>
        </authorList>
    </citation>
    <scope>NUCLEOTIDE SEQUENCE [LARGE SCALE GENOMIC DNA]</scope>
    <source>
        <strain evidence="4">DSM 18733</strain>
    </source>
</reference>
<evidence type="ECO:0000259" key="2">
    <source>
        <dbReference type="Pfam" id="PF00486"/>
    </source>
</evidence>
<dbReference type="SUPFAM" id="SSF46894">
    <property type="entry name" value="C-terminal effector domain of the bipartite response regulators"/>
    <property type="match status" value="1"/>
</dbReference>
<organism evidence="3 4">
    <name type="scientific">Olivibacter domesticus</name>
    <name type="common">Pseudosphingobacterium domesticum</name>
    <dbReference type="NCBI Taxonomy" id="407022"/>
    <lineage>
        <taxon>Bacteria</taxon>
        <taxon>Pseudomonadati</taxon>
        <taxon>Bacteroidota</taxon>
        <taxon>Sphingobacteriia</taxon>
        <taxon>Sphingobacteriales</taxon>
        <taxon>Sphingobacteriaceae</taxon>
        <taxon>Olivibacter</taxon>
    </lineage>
</organism>
<feature type="domain" description="OmpR/PhoB-type" evidence="2">
    <location>
        <begin position="25"/>
        <end position="82"/>
    </location>
</feature>
<dbReference type="Proteomes" id="UP000199421">
    <property type="component" value="Unassembled WGS sequence"/>
</dbReference>
<dbReference type="AlphaFoldDB" id="A0A1H7IHC8"/>
<keyword evidence="4" id="KW-1185">Reference proteome</keyword>
<dbReference type="Pfam" id="PF00486">
    <property type="entry name" value="Trans_reg_C"/>
    <property type="match status" value="1"/>
</dbReference>
<proteinExistence type="predicted"/>
<sequence>MELMTYNNYYLTKWGPQPGSVMEEKTLKLWNMEWAMLVYLARHANSFCSREIMLEQVWGYRNILAERDYDFYVNRLSKILPEGESVCFDVDEKKGITLTMRSALAVQLLIL</sequence>
<evidence type="ECO:0000256" key="1">
    <source>
        <dbReference type="ARBA" id="ARBA00023125"/>
    </source>
</evidence>
<dbReference type="InterPro" id="IPR016032">
    <property type="entry name" value="Sig_transdc_resp-reg_C-effctor"/>
</dbReference>
<evidence type="ECO:0000313" key="4">
    <source>
        <dbReference type="Proteomes" id="UP000199421"/>
    </source>
</evidence>
<dbReference type="InterPro" id="IPR001867">
    <property type="entry name" value="OmpR/PhoB-type_DNA-bd"/>
</dbReference>
<dbReference type="OrthoDB" id="8927943at2"/>
<dbReference type="InterPro" id="IPR036388">
    <property type="entry name" value="WH-like_DNA-bd_sf"/>
</dbReference>
<dbReference type="GO" id="GO:0000160">
    <property type="term" value="P:phosphorelay signal transduction system"/>
    <property type="evidence" value="ECO:0007669"/>
    <property type="project" value="InterPro"/>
</dbReference>
<gene>
    <name evidence="3" type="ORF">SAMN05661044_00686</name>
</gene>
<dbReference type="GO" id="GO:0006355">
    <property type="term" value="P:regulation of DNA-templated transcription"/>
    <property type="evidence" value="ECO:0007669"/>
    <property type="project" value="InterPro"/>
</dbReference>
<dbReference type="Gene3D" id="1.10.10.10">
    <property type="entry name" value="Winged helix-like DNA-binding domain superfamily/Winged helix DNA-binding domain"/>
    <property type="match status" value="1"/>
</dbReference>
<dbReference type="STRING" id="407022.SAMN05661044_00686"/>
<dbReference type="RefSeq" id="WP_093318330.1">
    <property type="nucleotide sequence ID" value="NZ_FOAF01000001.1"/>
</dbReference>
<keyword evidence="1" id="KW-0238">DNA-binding</keyword>
<protein>
    <submittedName>
        <fullName evidence="3">Transcriptional regulatory protein, C terminal</fullName>
    </submittedName>
</protein>
<dbReference type="EMBL" id="FOAF01000001">
    <property type="protein sequence ID" value="SEK61252.1"/>
    <property type="molecule type" value="Genomic_DNA"/>
</dbReference>
<accession>A0A1H7IHC8</accession>
<name>A0A1H7IHC8_OLID1</name>
<evidence type="ECO:0000313" key="3">
    <source>
        <dbReference type="EMBL" id="SEK61252.1"/>
    </source>
</evidence>
<dbReference type="GO" id="GO:0003677">
    <property type="term" value="F:DNA binding"/>
    <property type="evidence" value="ECO:0007669"/>
    <property type="project" value="UniProtKB-KW"/>
</dbReference>